<dbReference type="OrthoDB" id="490896at2"/>
<feature type="signal peptide" evidence="1">
    <location>
        <begin position="1"/>
        <end position="23"/>
    </location>
</feature>
<keyword evidence="3" id="KW-1185">Reference proteome</keyword>
<proteinExistence type="predicted"/>
<gene>
    <name evidence="2" type="ORF">C7B64_00120</name>
</gene>
<sequence length="244" mass="25915">MKRFLIPALAVGVVLATTSQSQAASLTPPTPLVLDTFDTGNFRLDKSAGTTTGTFSTTQTGSGILGTERRVQFTISNHPDNRSAIVEVRDGEFTLDTGPNVLTSVLMTWDGIGNGSLNKDLTTGGLDAFRVGITDIDQDANLKFTVTDTLGRSSFLTKNNLGFGDSFFNFADFVAVGTNPSADFTSVKSVKLQVTSPTAIDMQLQFLEAAKVPPATVPEPFTMLGSVAALGFGAAFRRKYQKKA</sequence>
<accession>A0A2T1CAS4</accession>
<dbReference type="NCBIfam" id="TIGR04155">
    <property type="entry name" value="cyano_PEP"/>
    <property type="match status" value="1"/>
</dbReference>
<evidence type="ECO:0000256" key="1">
    <source>
        <dbReference type="SAM" id="SignalP"/>
    </source>
</evidence>
<organism evidence="2 3">
    <name type="scientific">Merismopedia glauca CCAP 1448/3</name>
    <dbReference type="NCBI Taxonomy" id="1296344"/>
    <lineage>
        <taxon>Bacteria</taxon>
        <taxon>Bacillati</taxon>
        <taxon>Cyanobacteriota</taxon>
        <taxon>Cyanophyceae</taxon>
        <taxon>Synechococcales</taxon>
        <taxon>Merismopediaceae</taxon>
        <taxon>Merismopedia</taxon>
    </lineage>
</organism>
<feature type="chain" id="PRO_5015693381" description="PEP-CTERM sorting domain-containing protein" evidence="1">
    <location>
        <begin position="24"/>
        <end position="244"/>
    </location>
</feature>
<comment type="caution">
    <text evidence="2">The sequence shown here is derived from an EMBL/GenBank/DDBJ whole genome shotgun (WGS) entry which is preliminary data.</text>
</comment>
<dbReference type="Proteomes" id="UP000238762">
    <property type="component" value="Unassembled WGS sequence"/>
</dbReference>
<name>A0A2T1CAS4_9CYAN</name>
<protein>
    <recommendedName>
        <fullName evidence="4">PEP-CTERM sorting domain-containing protein</fullName>
    </recommendedName>
</protein>
<evidence type="ECO:0008006" key="4">
    <source>
        <dbReference type="Google" id="ProtNLM"/>
    </source>
</evidence>
<keyword evidence="1" id="KW-0732">Signal</keyword>
<dbReference type="EMBL" id="PVWJ01000001">
    <property type="protein sequence ID" value="PSB05247.1"/>
    <property type="molecule type" value="Genomic_DNA"/>
</dbReference>
<evidence type="ECO:0000313" key="2">
    <source>
        <dbReference type="EMBL" id="PSB05247.1"/>
    </source>
</evidence>
<reference evidence="2 3" key="2">
    <citation type="submission" date="2018-03" db="EMBL/GenBank/DDBJ databases">
        <title>The ancient ancestry and fast evolution of plastids.</title>
        <authorList>
            <person name="Moore K.R."/>
            <person name="Magnabosco C."/>
            <person name="Momper L."/>
            <person name="Gold D.A."/>
            <person name="Bosak T."/>
            <person name="Fournier G.P."/>
        </authorList>
    </citation>
    <scope>NUCLEOTIDE SEQUENCE [LARGE SCALE GENOMIC DNA]</scope>
    <source>
        <strain evidence="2 3">CCAP 1448/3</strain>
    </source>
</reference>
<dbReference type="InterPro" id="IPR026374">
    <property type="entry name" value="Cyano_PEP"/>
</dbReference>
<reference evidence="2 3" key="1">
    <citation type="submission" date="2018-02" db="EMBL/GenBank/DDBJ databases">
        <authorList>
            <person name="Cohen D.B."/>
            <person name="Kent A.D."/>
        </authorList>
    </citation>
    <scope>NUCLEOTIDE SEQUENCE [LARGE SCALE GENOMIC DNA]</scope>
    <source>
        <strain evidence="2 3">CCAP 1448/3</strain>
    </source>
</reference>
<evidence type="ECO:0000313" key="3">
    <source>
        <dbReference type="Proteomes" id="UP000238762"/>
    </source>
</evidence>
<dbReference type="AlphaFoldDB" id="A0A2T1CAS4"/>
<dbReference type="RefSeq" id="WP_106286630.1">
    <property type="nucleotide sequence ID" value="NZ_CAWNTC010000090.1"/>
</dbReference>